<gene>
    <name evidence="2" type="ORF">P7K49_039462</name>
</gene>
<sequence length="70" mass="7878">MFFAADGLSTYFTTILSVHAVVPAFELLLCQQLAEQPRELWFGLITSPVFILLQLLVIRACRVPERVLDG</sequence>
<organism evidence="2 3">
    <name type="scientific">Saguinus oedipus</name>
    <name type="common">Cotton-top tamarin</name>
    <name type="synonym">Oedipomidas oedipus</name>
    <dbReference type="NCBI Taxonomy" id="9490"/>
    <lineage>
        <taxon>Eukaryota</taxon>
        <taxon>Metazoa</taxon>
        <taxon>Chordata</taxon>
        <taxon>Craniata</taxon>
        <taxon>Vertebrata</taxon>
        <taxon>Euteleostomi</taxon>
        <taxon>Mammalia</taxon>
        <taxon>Eutheria</taxon>
        <taxon>Euarchontoglires</taxon>
        <taxon>Primates</taxon>
        <taxon>Haplorrhini</taxon>
        <taxon>Platyrrhini</taxon>
        <taxon>Cebidae</taxon>
        <taxon>Callitrichinae</taxon>
        <taxon>Saguinus</taxon>
    </lineage>
</organism>
<protein>
    <submittedName>
        <fullName evidence="2">Uncharacterized protein</fullName>
    </submittedName>
</protein>
<proteinExistence type="predicted"/>
<comment type="caution">
    <text evidence="2">The sequence shown here is derived from an EMBL/GenBank/DDBJ whole genome shotgun (WGS) entry which is preliminary data.</text>
</comment>
<name>A0ABQ9TDF6_SAGOE</name>
<dbReference type="EMBL" id="JASSZA010000043">
    <property type="protein sequence ID" value="KAK2082237.1"/>
    <property type="molecule type" value="Genomic_DNA"/>
</dbReference>
<keyword evidence="1" id="KW-1133">Transmembrane helix</keyword>
<evidence type="ECO:0000313" key="3">
    <source>
        <dbReference type="Proteomes" id="UP001266305"/>
    </source>
</evidence>
<keyword evidence="3" id="KW-1185">Reference proteome</keyword>
<reference evidence="2 3" key="1">
    <citation type="submission" date="2023-05" db="EMBL/GenBank/DDBJ databases">
        <title>B98-5 Cell Line De Novo Hybrid Assembly: An Optical Mapping Approach.</title>
        <authorList>
            <person name="Kananen K."/>
            <person name="Auerbach J.A."/>
            <person name="Kautto E."/>
            <person name="Blachly J.S."/>
        </authorList>
    </citation>
    <scope>NUCLEOTIDE SEQUENCE [LARGE SCALE GENOMIC DNA]</scope>
    <source>
        <strain evidence="2">B95-8</strain>
        <tissue evidence="2">Cell line</tissue>
    </source>
</reference>
<accession>A0ABQ9TDF6</accession>
<keyword evidence="1" id="KW-0812">Transmembrane</keyword>
<feature type="transmembrane region" description="Helical" evidence="1">
    <location>
        <begin position="40"/>
        <end position="58"/>
    </location>
</feature>
<dbReference type="Proteomes" id="UP001266305">
    <property type="component" value="Unassembled WGS sequence"/>
</dbReference>
<feature type="transmembrane region" description="Helical" evidence="1">
    <location>
        <begin position="12"/>
        <end position="34"/>
    </location>
</feature>
<evidence type="ECO:0000313" key="2">
    <source>
        <dbReference type="EMBL" id="KAK2082237.1"/>
    </source>
</evidence>
<keyword evidence="1" id="KW-0472">Membrane</keyword>
<evidence type="ECO:0000256" key="1">
    <source>
        <dbReference type="SAM" id="Phobius"/>
    </source>
</evidence>